<sequence length="408" mass="41316">MAKSKHTEGEEPADTVPAGEPEAHEPEASVTAPEAVSAAADADDEPRVPDEQPSPPRRKGSAGGWVGPILGGIIAAGAGFGAAYYALPSAAPTTELKESIAALKAEIGTQDADLTALEGRVATFVPGADPAELAALSERVSAAEASAQAARQAAADGLAGIGDRLTALEERVTAVERLPVSGDGVSPAALQSFEREIAALKAEIERQRGESTTLEERLTSLSAAAEERLRAAEEDAARIRAEAEAEGQRALARAALSHLRAAVESGGAIDGALANLAAAGVTAPAELADQAKGIPTAQLLQARFEAAAREALTVSLREAAGESWADRISAFLRSQTGARSLTPRAGDDPDAVLSRAGAALTAGDIPAAIAEIGALPEGGRAVMAEWIGLAERRVAALNALSALVAAVE</sequence>
<protein>
    <recommendedName>
        <fullName evidence="6">Inner membrane protein</fullName>
    </recommendedName>
</protein>
<dbReference type="RefSeq" id="WP_261497124.1">
    <property type="nucleotide sequence ID" value="NZ_JAOCQF010000003.1"/>
</dbReference>
<evidence type="ECO:0008006" key="6">
    <source>
        <dbReference type="Google" id="ProtNLM"/>
    </source>
</evidence>
<feature type="coiled-coil region" evidence="1">
    <location>
        <begin position="190"/>
        <end position="249"/>
    </location>
</feature>
<feature type="transmembrane region" description="Helical" evidence="3">
    <location>
        <begin position="65"/>
        <end position="87"/>
    </location>
</feature>
<evidence type="ECO:0000256" key="1">
    <source>
        <dbReference type="SAM" id="Coils"/>
    </source>
</evidence>
<reference evidence="5" key="1">
    <citation type="submission" date="2023-07" db="EMBL/GenBank/DDBJ databases">
        <title>Defluviimonas sediminis sp. nov., isolated from mangrove sediment.</title>
        <authorList>
            <person name="Liu L."/>
            <person name="Li J."/>
            <person name="Huang Y."/>
            <person name="Pan J."/>
            <person name="Li M."/>
        </authorList>
    </citation>
    <scope>NUCLEOTIDE SEQUENCE [LARGE SCALE GENOMIC DNA]</scope>
    <source>
        <strain evidence="5">FT324</strain>
    </source>
</reference>
<feature type="compositionally biased region" description="Low complexity" evidence="2">
    <location>
        <begin position="28"/>
        <end position="40"/>
    </location>
</feature>
<name>A0ABT2NRD6_9RHOB</name>
<evidence type="ECO:0000313" key="5">
    <source>
        <dbReference type="Proteomes" id="UP001205601"/>
    </source>
</evidence>
<organism evidence="4 5">
    <name type="scientific">Albidovulum sediminis</name>
    <dbReference type="NCBI Taxonomy" id="3066345"/>
    <lineage>
        <taxon>Bacteria</taxon>
        <taxon>Pseudomonadati</taxon>
        <taxon>Pseudomonadota</taxon>
        <taxon>Alphaproteobacteria</taxon>
        <taxon>Rhodobacterales</taxon>
        <taxon>Paracoccaceae</taxon>
        <taxon>Albidovulum</taxon>
    </lineage>
</organism>
<evidence type="ECO:0000256" key="3">
    <source>
        <dbReference type="SAM" id="Phobius"/>
    </source>
</evidence>
<keyword evidence="3" id="KW-0472">Membrane</keyword>
<dbReference type="EMBL" id="JAOCQF010000003">
    <property type="protein sequence ID" value="MCT8331245.1"/>
    <property type="molecule type" value="Genomic_DNA"/>
</dbReference>
<keyword evidence="3" id="KW-1133">Transmembrane helix</keyword>
<keyword evidence="3" id="KW-0812">Transmembrane</keyword>
<accession>A0ABT2NRD6</accession>
<dbReference type="Proteomes" id="UP001205601">
    <property type="component" value="Unassembled WGS sequence"/>
</dbReference>
<comment type="caution">
    <text evidence="4">The sequence shown here is derived from an EMBL/GenBank/DDBJ whole genome shotgun (WGS) entry which is preliminary data.</text>
</comment>
<evidence type="ECO:0000313" key="4">
    <source>
        <dbReference type="EMBL" id="MCT8331245.1"/>
    </source>
</evidence>
<feature type="region of interest" description="Disordered" evidence="2">
    <location>
        <begin position="1"/>
        <end position="63"/>
    </location>
</feature>
<evidence type="ECO:0000256" key="2">
    <source>
        <dbReference type="SAM" id="MobiDB-lite"/>
    </source>
</evidence>
<proteinExistence type="predicted"/>
<keyword evidence="5" id="KW-1185">Reference proteome</keyword>
<keyword evidence="1" id="KW-0175">Coiled coil</keyword>
<gene>
    <name evidence="4" type="ORF">N5I32_17135</name>
</gene>